<evidence type="ECO:0000313" key="2">
    <source>
        <dbReference type="Proteomes" id="UP001208567"/>
    </source>
</evidence>
<accession>A0ABQ5N3N8</accession>
<dbReference type="Proteomes" id="UP001208567">
    <property type="component" value="Unassembled WGS sequence"/>
</dbReference>
<dbReference type="EMBL" id="BRXR01000001">
    <property type="protein sequence ID" value="GLC29843.1"/>
    <property type="molecule type" value="Genomic_DNA"/>
</dbReference>
<name>A0ABQ5N3N8_9CLOT</name>
<organism evidence="1 2">
    <name type="scientific">Clostridium omnivorum</name>
    <dbReference type="NCBI Taxonomy" id="1604902"/>
    <lineage>
        <taxon>Bacteria</taxon>
        <taxon>Bacillati</taxon>
        <taxon>Bacillota</taxon>
        <taxon>Clostridia</taxon>
        <taxon>Eubacteriales</taxon>
        <taxon>Clostridiaceae</taxon>
        <taxon>Clostridium</taxon>
    </lineage>
</organism>
<gene>
    <name evidence="1" type="ORF">bsdE14_12530</name>
</gene>
<sequence>MKDVIFDDFQNSVNESLLRHRSILDIMTKLQESESRINRAVAKSVTYCGCVQIEAKKQNAADNCNDMDVEELEHCLQTHIKGSPCENCRDVIEREIGNNLFYLASLCNLLDLNLYDILLKEYDNINTLGKYTLR</sequence>
<dbReference type="RefSeq" id="WP_264849119.1">
    <property type="nucleotide sequence ID" value="NZ_BRXR01000001.1"/>
</dbReference>
<protein>
    <recommendedName>
        <fullName evidence="3">DUF1573 domain-containing protein</fullName>
    </recommendedName>
</protein>
<evidence type="ECO:0000313" key="1">
    <source>
        <dbReference type="EMBL" id="GLC29843.1"/>
    </source>
</evidence>
<comment type="caution">
    <text evidence="1">The sequence shown here is derived from an EMBL/GenBank/DDBJ whole genome shotgun (WGS) entry which is preliminary data.</text>
</comment>
<evidence type="ECO:0008006" key="3">
    <source>
        <dbReference type="Google" id="ProtNLM"/>
    </source>
</evidence>
<proteinExistence type="predicted"/>
<keyword evidence="2" id="KW-1185">Reference proteome</keyword>
<reference evidence="1 2" key="1">
    <citation type="journal article" date="2024" name="Int. J. Syst. Evol. Microbiol.">
        <title>Clostridium omnivorum sp. nov., isolated from anoxic soil under the treatment of reductive soil disinfestation.</title>
        <authorList>
            <person name="Ueki A."/>
            <person name="Tonouchi A."/>
            <person name="Kaku N."/>
            <person name="Honma S."/>
            <person name="Ueki K."/>
        </authorList>
    </citation>
    <scope>NUCLEOTIDE SEQUENCE [LARGE SCALE GENOMIC DNA]</scope>
    <source>
        <strain evidence="1 2">E14</strain>
    </source>
</reference>